<dbReference type="STRING" id="2082308.A0A2K1QTX6"/>
<evidence type="ECO:0000256" key="2">
    <source>
        <dbReference type="SAM" id="MobiDB-lite"/>
    </source>
</evidence>
<dbReference type="PANTHER" id="PTHR14305:SF0">
    <property type="entry name" value="E3 UBIQUITIN-PROTEIN LIGASE CCNB1IP1"/>
    <property type="match status" value="1"/>
</dbReference>
<name>A0A2K1QTX6_9PEZI</name>
<gene>
    <name evidence="3" type="ORF">CAC42_6150</name>
</gene>
<dbReference type="OrthoDB" id="441210at2759"/>
<feature type="compositionally biased region" description="Polar residues" evidence="2">
    <location>
        <begin position="232"/>
        <end position="243"/>
    </location>
</feature>
<evidence type="ECO:0000313" key="3">
    <source>
        <dbReference type="EMBL" id="PNS18333.1"/>
    </source>
</evidence>
<evidence type="ECO:0000256" key="1">
    <source>
        <dbReference type="SAM" id="Coils"/>
    </source>
</evidence>
<dbReference type="GO" id="GO:0000795">
    <property type="term" value="C:synaptonemal complex"/>
    <property type="evidence" value="ECO:0007669"/>
    <property type="project" value="InterPro"/>
</dbReference>
<dbReference type="InParanoid" id="A0A2K1QTX6"/>
<dbReference type="InterPro" id="IPR042448">
    <property type="entry name" value="CCNB1IP1"/>
</dbReference>
<reference evidence="3 4" key="1">
    <citation type="submission" date="2017-06" db="EMBL/GenBank/DDBJ databases">
        <title>Draft genome sequence of a variant of Elsinoe murrayae.</title>
        <authorList>
            <person name="Cheng Q."/>
        </authorList>
    </citation>
    <scope>NUCLEOTIDE SEQUENCE [LARGE SCALE GENOMIC DNA]</scope>
    <source>
        <strain evidence="3 4">CQ-2017a</strain>
    </source>
</reference>
<protein>
    <submittedName>
        <fullName evidence="3">E3 ubiquitin-protein ligase CCNB1IP1</fullName>
    </submittedName>
</protein>
<dbReference type="Proteomes" id="UP000243797">
    <property type="component" value="Unassembled WGS sequence"/>
</dbReference>
<evidence type="ECO:0000313" key="4">
    <source>
        <dbReference type="Proteomes" id="UP000243797"/>
    </source>
</evidence>
<dbReference type="GO" id="GO:0061630">
    <property type="term" value="F:ubiquitin protein ligase activity"/>
    <property type="evidence" value="ECO:0007669"/>
    <property type="project" value="InterPro"/>
</dbReference>
<dbReference type="EMBL" id="NKHZ01000041">
    <property type="protein sequence ID" value="PNS18333.1"/>
    <property type="molecule type" value="Genomic_DNA"/>
</dbReference>
<proteinExistence type="predicted"/>
<dbReference type="GO" id="GO:0007131">
    <property type="term" value="P:reciprocal meiotic recombination"/>
    <property type="evidence" value="ECO:0007669"/>
    <property type="project" value="InterPro"/>
</dbReference>
<keyword evidence="1" id="KW-0175">Coiled coil</keyword>
<sequence>MECATRAMSFFSYQAVQEIHYQNATVRQVADRFEQLQKEARATLEDAKGRLEALNNRLTAADEERDDLIRKNEELAEAYRKKAKAHAHLQQLYNKLKGQQDITLVEQAAADHVDQMTRGANPGEMPPPPERPAQAHMAAIRSPSILYNQRHLGGSSAGVGAHQYQPGARIAGRGSDGNLTPAAQRHRLGVSPRNNNASLYSRTGPNLGTSVLHPAPARAPLRNLDPTMNGMPGSSQGMSAGAK</sequence>
<feature type="region of interest" description="Disordered" evidence="2">
    <location>
        <begin position="223"/>
        <end position="243"/>
    </location>
</feature>
<dbReference type="AlphaFoldDB" id="A0A2K1QTX6"/>
<keyword evidence="4" id="KW-1185">Reference proteome</keyword>
<organism evidence="3 4">
    <name type="scientific">Sphaceloma murrayae</name>
    <dbReference type="NCBI Taxonomy" id="2082308"/>
    <lineage>
        <taxon>Eukaryota</taxon>
        <taxon>Fungi</taxon>
        <taxon>Dikarya</taxon>
        <taxon>Ascomycota</taxon>
        <taxon>Pezizomycotina</taxon>
        <taxon>Dothideomycetes</taxon>
        <taxon>Dothideomycetidae</taxon>
        <taxon>Myriangiales</taxon>
        <taxon>Elsinoaceae</taxon>
        <taxon>Sphaceloma</taxon>
    </lineage>
</organism>
<comment type="caution">
    <text evidence="3">The sequence shown here is derived from an EMBL/GenBank/DDBJ whole genome shotgun (WGS) entry which is preliminary data.</text>
</comment>
<accession>A0A2K1QTX6</accession>
<feature type="coiled-coil region" evidence="1">
    <location>
        <begin position="26"/>
        <end position="81"/>
    </location>
</feature>
<dbReference type="PANTHER" id="PTHR14305">
    <property type="entry name" value="E3 UBIQUITIN-PROTEIN LIGASE CCNB1IP1"/>
    <property type="match status" value="1"/>
</dbReference>